<keyword evidence="2" id="KW-1185">Reference proteome</keyword>
<sequence length="512" mass="58185">MTTLRVILGDQLSTRLGVVAGADKARDVFLMAEVMAEASYVNHHVKKIAFLFSAMRHYAQALRAAGYQVRYVALEDEGNSQSLDGEILRAVEALAPERVVITEPGEWRLREGFEALRLALPVELDILPDTRFLCSHAEFNAWVGDRRELRMEHFYREMRRRHDVLMEADGKPAGGRWNFDADNRKPPKAGLTSPPRLSFKKDAITLEVLHLVRRRFPDGYGRLEPFHFAVTRRQALAELDHFIAHILPGFGDYQDAMVAGEPWLRHSLLAAYINAGLLYPLEVCRRAEAAWRDGAAPLNAAEGFIRQILGWREFVRGVYWRFMPGYLEQNALEAHEPLPGFYWSGETQMACVREALAHTYDHAYSHHIQRLMITGNFALLAGLAPKAVHEWYLAVYADAYEWVEAPNTLGMALHADGGVLASKPYAASGAYIRKMSNYCQGCAYDPTVAVGERACPFNALYWDFMARHRDRFSRNARMPFVYATWDRMGAERQAGLRDQAQQHLTAMREGRL</sequence>
<proteinExistence type="predicted"/>
<comment type="caution">
    <text evidence="1">The sequence shown here is derived from an EMBL/GenBank/DDBJ whole genome shotgun (WGS) entry which is preliminary data.</text>
</comment>
<dbReference type="PANTHER" id="PTHR38657">
    <property type="entry name" value="SLR1343 PROTEIN"/>
    <property type="match status" value="1"/>
</dbReference>
<dbReference type="Proteomes" id="UP000622580">
    <property type="component" value="Unassembled WGS sequence"/>
</dbReference>
<evidence type="ECO:0000313" key="2">
    <source>
        <dbReference type="Proteomes" id="UP000622580"/>
    </source>
</evidence>
<dbReference type="AlphaFoldDB" id="A0A941HXE0"/>
<dbReference type="InterPro" id="IPR007357">
    <property type="entry name" value="PhrB-like"/>
</dbReference>
<dbReference type="Gene3D" id="1.10.579.10">
    <property type="entry name" value="DNA Cyclobutane Dipyrimidine Photolyase, subunit A, domain 3"/>
    <property type="match status" value="1"/>
</dbReference>
<accession>A0A941HXE0</accession>
<dbReference type="PANTHER" id="PTHR38657:SF1">
    <property type="entry name" value="SLR1343 PROTEIN"/>
    <property type="match status" value="1"/>
</dbReference>
<dbReference type="InterPro" id="IPR036134">
    <property type="entry name" value="Crypto/Photolyase_FAD-like_sf"/>
</dbReference>
<protein>
    <submittedName>
        <fullName evidence="1">Cryptochrome/photolyase family protein</fullName>
    </submittedName>
</protein>
<name>A0A941HXE0_9CAUL</name>
<dbReference type="RefSeq" id="WP_215341109.1">
    <property type="nucleotide sequence ID" value="NZ_JAGSGD010000001.1"/>
</dbReference>
<dbReference type="Gene3D" id="3.40.50.620">
    <property type="entry name" value="HUPs"/>
    <property type="match status" value="1"/>
</dbReference>
<organism evidence="1 2">
    <name type="scientific">Phenylobacterium glaciei</name>
    <dbReference type="NCBI Taxonomy" id="2803784"/>
    <lineage>
        <taxon>Bacteria</taxon>
        <taxon>Pseudomonadati</taxon>
        <taxon>Pseudomonadota</taxon>
        <taxon>Alphaproteobacteria</taxon>
        <taxon>Caulobacterales</taxon>
        <taxon>Caulobacteraceae</taxon>
        <taxon>Phenylobacterium</taxon>
    </lineage>
</organism>
<dbReference type="Pfam" id="PF04244">
    <property type="entry name" value="DPRP"/>
    <property type="match status" value="1"/>
</dbReference>
<evidence type="ECO:0000313" key="1">
    <source>
        <dbReference type="EMBL" id="MBR7620370.1"/>
    </source>
</evidence>
<dbReference type="InterPro" id="IPR014729">
    <property type="entry name" value="Rossmann-like_a/b/a_fold"/>
</dbReference>
<reference evidence="1" key="1">
    <citation type="submission" date="2021-04" db="EMBL/GenBank/DDBJ databases">
        <title>Draft genome assembly of strain Phenylobacterium sp. 20VBR1 using MiniION and Illumina platforms.</title>
        <authorList>
            <person name="Thomas F.A."/>
            <person name="Krishnan K.P."/>
            <person name="Sinha R.K."/>
        </authorList>
    </citation>
    <scope>NUCLEOTIDE SEQUENCE</scope>
    <source>
        <strain evidence="1">20VBR1</strain>
    </source>
</reference>
<dbReference type="SUPFAM" id="SSF48173">
    <property type="entry name" value="Cryptochrome/photolyase FAD-binding domain"/>
    <property type="match status" value="1"/>
</dbReference>
<gene>
    <name evidence="1" type="ORF">JKL49_13325</name>
</gene>
<dbReference type="Gene3D" id="1.25.40.80">
    <property type="match status" value="1"/>
</dbReference>
<dbReference type="EMBL" id="JAGSGD010000001">
    <property type="protein sequence ID" value="MBR7620370.1"/>
    <property type="molecule type" value="Genomic_DNA"/>
</dbReference>
<dbReference type="Gene3D" id="1.10.10.1710">
    <property type="entry name" value="Deoxyribodipyrimidine photolyase-related"/>
    <property type="match status" value="1"/>
</dbReference>
<dbReference type="InterPro" id="IPR052551">
    <property type="entry name" value="UV-DNA_repair_photolyase"/>
</dbReference>